<dbReference type="AlphaFoldDB" id="A0A317SWM1"/>
<protein>
    <recommendedName>
        <fullName evidence="2">R3H-associated N-terminal domain-containing protein</fullName>
    </recommendedName>
</protein>
<evidence type="ECO:0000313" key="3">
    <source>
        <dbReference type="EMBL" id="PWW78210.1"/>
    </source>
</evidence>
<dbReference type="OrthoDB" id="10256743at2759"/>
<evidence type="ECO:0000313" key="4">
    <source>
        <dbReference type="Proteomes" id="UP000246991"/>
    </source>
</evidence>
<reference evidence="3 4" key="1">
    <citation type="submission" date="2018-03" db="EMBL/GenBank/DDBJ databases">
        <title>Genomes of Pezizomycetes fungi and the evolution of truffles.</title>
        <authorList>
            <person name="Murat C."/>
            <person name="Payen T."/>
            <person name="Noel B."/>
            <person name="Kuo A."/>
            <person name="Martin F.M."/>
        </authorList>
    </citation>
    <scope>NUCLEOTIDE SEQUENCE [LARGE SCALE GENOMIC DNA]</scope>
    <source>
        <strain evidence="3">091103-1</strain>
    </source>
</reference>
<dbReference type="InterPro" id="IPR036867">
    <property type="entry name" value="R3H_dom_sf"/>
</dbReference>
<feature type="region of interest" description="Disordered" evidence="1">
    <location>
        <begin position="1"/>
        <end position="23"/>
    </location>
</feature>
<accession>A0A317SWM1</accession>
<dbReference type="Pfam" id="PF13902">
    <property type="entry name" value="R3H-assoc"/>
    <property type="match status" value="1"/>
</dbReference>
<dbReference type="EMBL" id="PYWC01000016">
    <property type="protein sequence ID" value="PWW78210.1"/>
    <property type="molecule type" value="Genomic_DNA"/>
</dbReference>
<dbReference type="CDD" id="cd02325">
    <property type="entry name" value="R3H"/>
    <property type="match status" value="1"/>
</dbReference>
<dbReference type="Proteomes" id="UP000246991">
    <property type="component" value="Unassembled WGS sequence"/>
</dbReference>
<evidence type="ECO:0000259" key="2">
    <source>
        <dbReference type="Pfam" id="PF13902"/>
    </source>
</evidence>
<dbReference type="InterPro" id="IPR025952">
    <property type="entry name" value="R3H-assoc_dom"/>
</dbReference>
<feature type="domain" description="R3H-associated N-terminal" evidence="2">
    <location>
        <begin position="69"/>
        <end position="121"/>
    </location>
</feature>
<feature type="compositionally biased region" description="Basic and acidic residues" evidence="1">
    <location>
        <begin position="60"/>
        <end position="97"/>
    </location>
</feature>
<feature type="region of interest" description="Disordered" evidence="1">
    <location>
        <begin position="38"/>
        <end position="104"/>
    </location>
</feature>
<gene>
    <name evidence="3" type="ORF">C7212DRAFT_358232</name>
</gene>
<proteinExistence type="predicted"/>
<sequence>MAIDSSDQAPSQPAIPAVAVAPPAGRSEHIVATVFVSPSPARPTTLAIPISCPTLPPPPERTRPEKPILRRDGPSRREALLRGKEGSRRRQRWENDRLLSNPHAIPPTASDWEVRPLHPRRHVPYEFASLYDHPKFPHKGAATTNHQVTEKMPKELKVRMKKARGAIGLLKSLEEEVRKFVLGEQDEEKAREEEEKDDAVDEESDEEIVFISKQARQLQPKTGKVLFESPVSDPGASFGRWLVHSIATYYGLKSWSITTGNPAKRIAYVGLKKDSKNSSLVVRGMPKPLWLML</sequence>
<feature type="compositionally biased region" description="Low complexity" evidence="1">
    <location>
        <begin position="8"/>
        <end position="23"/>
    </location>
</feature>
<comment type="caution">
    <text evidence="3">The sequence shown here is derived from an EMBL/GenBank/DDBJ whole genome shotgun (WGS) entry which is preliminary data.</text>
</comment>
<organism evidence="3 4">
    <name type="scientific">Tuber magnatum</name>
    <name type="common">white Piedmont truffle</name>
    <dbReference type="NCBI Taxonomy" id="42249"/>
    <lineage>
        <taxon>Eukaryota</taxon>
        <taxon>Fungi</taxon>
        <taxon>Dikarya</taxon>
        <taxon>Ascomycota</taxon>
        <taxon>Pezizomycotina</taxon>
        <taxon>Pezizomycetes</taxon>
        <taxon>Pezizales</taxon>
        <taxon>Tuberaceae</taxon>
        <taxon>Tuber</taxon>
    </lineage>
</organism>
<dbReference type="SUPFAM" id="SSF82708">
    <property type="entry name" value="R3H domain"/>
    <property type="match status" value="1"/>
</dbReference>
<dbReference type="GO" id="GO:0003676">
    <property type="term" value="F:nucleic acid binding"/>
    <property type="evidence" value="ECO:0007669"/>
    <property type="project" value="InterPro"/>
</dbReference>
<name>A0A317SWM1_9PEZI</name>
<evidence type="ECO:0000256" key="1">
    <source>
        <dbReference type="SAM" id="MobiDB-lite"/>
    </source>
</evidence>
<keyword evidence="4" id="KW-1185">Reference proteome</keyword>